<gene>
    <name evidence="2" type="ORF">H5410_031027</name>
</gene>
<evidence type="ECO:0000313" key="2">
    <source>
        <dbReference type="EMBL" id="KAG5599657.1"/>
    </source>
</evidence>
<dbReference type="EMBL" id="JACXVP010000006">
    <property type="protein sequence ID" value="KAG5599657.1"/>
    <property type="molecule type" value="Genomic_DNA"/>
</dbReference>
<reference evidence="2 3" key="1">
    <citation type="submission" date="2020-09" db="EMBL/GenBank/DDBJ databases">
        <title>De no assembly of potato wild relative species, Solanum commersonii.</title>
        <authorList>
            <person name="Cho K."/>
        </authorList>
    </citation>
    <scope>NUCLEOTIDE SEQUENCE [LARGE SCALE GENOMIC DNA]</scope>
    <source>
        <strain evidence="2">LZ3.2</strain>
        <tissue evidence="2">Leaf</tissue>
    </source>
</reference>
<comment type="caution">
    <text evidence="2">The sequence shown here is derived from an EMBL/GenBank/DDBJ whole genome shotgun (WGS) entry which is preliminary data.</text>
</comment>
<proteinExistence type="predicted"/>
<evidence type="ECO:0000256" key="1">
    <source>
        <dbReference type="SAM" id="MobiDB-lite"/>
    </source>
</evidence>
<sequence length="90" mass="10438">MIQRLHFNLVVTHLCYVTVYLREIFKKIGTLNPTFSPQRREASPNSEPKSERGPGTKRKKVENNDIKKDIVSNLRMKKVLSGRVFDPDII</sequence>
<accession>A0A9J5YHA7</accession>
<dbReference type="AlphaFoldDB" id="A0A9J5YHA7"/>
<feature type="compositionally biased region" description="Basic and acidic residues" evidence="1">
    <location>
        <begin position="38"/>
        <end position="54"/>
    </location>
</feature>
<name>A0A9J5YHA7_SOLCO</name>
<organism evidence="2 3">
    <name type="scientific">Solanum commersonii</name>
    <name type="common">Commerson's wild potato</name>
    <name type="synonym">Commerson's nightshade</name>
    <dbReference type="NCBI Taxonomy" id="4109"/>
    <lineage>
        <taxon>Eukaryota</taxon>
        <taxon>Viridiplantae</taxon>
        <taxon>Streptophyta</taxon>
        <taxon>Embryophyta</taxon>
        <taxon>Tracheophyta</taxon>
        <taxon>Spermatophyta</taxon>
        <taxon>Magnoliopsida</taxon>
        <taxon>eudicotyledons</taxon>
        <taxon>Gunneridae</taxon>
        <taxon>Pentapetalae</taxon>
        <taxon>asterids</taxon>
        <taxon>lamiids</taxon>
        <taxon>Solanales</taxon>
        <taxon>Solanaceae</taxon>
        <taxon>Solanoideae</taxon>
        <taxon>Solaneae</taxon>
        <taxon>Solanum</taxon>
    </lineage>
</organism>
<evidence type="ECO:0000313" key="3">
    <source>
        <dbReference type="Proteomes" id="UP000824120"/>
    </source>
</evidence>
<feature type="region of interest" description="Disordered" evidence="1">
    <location>
        <begin position="33"/>
        <end position="65"/>
    </location>
</feature>
<protein>
    <submittedName>
        <fullName evidence="2">Uncharacterized protein</fullName>
    </submittedName>
</protein>
<keyword evidence="3" id="KW-1185">Reference proteome</keyword>
<dbReference type="Proteomes" id="UP000824120">
    <property type="component" value="Chromosome 6"/>
</dbReference>